<accession>A0A3E0H3K0</accession>
<dbReference type="InterPro" id="IPR049249">
    <property type="entry name" value="DUF6882"/>
</dbReference>
<name>A0A3E0H3K0_9GAMM</name>
<dbReference type="RefSeq" id="WP_116208472.1">
    <property type="nucleotide sequence ID" value="NZ_QUNR01000003.1"/>
</dbReference>
<protein>
    <submittedName>
        <fullName evidence="1">Uncharacterized protein</fullName>
    </submittedName>
</protein>
<dbReference type="Proteomes" id="UP000256774">
    <property type="component" value="Unassembled WGS sequence"/>
</dbReference>
<dbReference type="AlphaFoldDB" id="A0A3E0H3K0"/>
<reference evidence="1 2" key="1">
    <citation type="submission" date="2018-08" db="EMBL/GenBank/DDBJ databases">
        <title>Genomic Encyclopedia of Type Strains, Phase IV (KMG-IV): sequencing the most valuable type-strain genomes for metagenomic binning, comparative biology and taxonomic classification.</title>
        <authorList>
            <person name="Goeker M."/>
        </authorList>
    </citation>
    <scope>NUCLEOTIDE SEQUENCE [LARGE SCALE GENOMIC DNA]</scope>
    <source>
        <strain evidence="1 2">DSM 26022</strain>
    </source>
</reference>
<organism evidence="1 2">
    <name type="scientific">Paraperlucidibaca baekdonensis</name>
    <dbReference type="NCBI Taxonomy" id="748120"/>
    <lineage>
        <taxon>Bacteria</taxon>
        <taxon>Pseudomonadati</taxon>
        <taxon>Pseudomonadota</taxon>
        <taxon>Gammaproteobacteria</taxon>
        <taxon>Moraxellales</taxon>
        <taxon>Moraxellaceae</taxon>
        <taxon>Paraperlucidibaca</taxon>
    </lineage>
</organism>
<evidence type="ECO:0000313" key="2">
    <source>
        <dbReference type="Proteomes" id="UP000256774"/>
    </source>
</evidence>
<dbReference type="OrthoDB" id="5674923at2"/>
<evidence type="ECO:0000313" key="1">
    <source>
        <dbReference type="EMBL" id="REH37878.1"/>
    </source>
</evidence>
<comment type="caution">
    <text evidence="1">The sequence shown here is derived from an EMBL/GenBank/DDBJ whole genome shotgun (WGS) entry which is preliminary data.</text>
</comment>
<dbReference type="Pfam" id="PF21813">
    <property type="entry name" value="DUF6882"/>
    <property type="match status" value="1"/>
</dbReference>
<sequence length="150" mass="16446">MNADEFDAYLAACTQALGDKQAQLVATQGDFSSLSWKLDATLQTVSFSDAAGERLRFRITALGTYAAAQETWKWAWANTKLPTSARDSAAVLKGLQAVTDYACFIDDEAFAADEGMAWEMAAAGVAYLRADGCFRARNRDTWLFIALHRD</sequence>
<keyword evidence="2" id="KW-1185">Reference proteome</keyword>
<dbReference type="EMBL" id="QUNR01000003">
    <property type="protein sequence ID" value="REH37878.1"/>
    <property type="molecule type" value="Genomic_DNA"/>
</dbReference>
<proteinExistence type="predicted"/>
<gene>
    <name evidence="1" type="ORF">DFR26_1662</name>
</gene>